<keyword evidence="20" id="KW-1185">Reference proteome</keyword>
<evidence type="ECO:0000256" key="17">
    <source>
        <dbReference type="SAM" id="MobiDB-lite"/>
    </source>
</evidence>
<dbReference type="OrthoDB" id="6581954at2759"/>
<dbReference type="PRINTS" id="PR00176">
    <property type="entry name" value="NANEUSMPORT"/>
</dbReference>
<feature type="binding site" evidence="14">
    <location>
        <position position="432"/>
    </location>
    <ligand>
        <name>Na(+)</name>
        <dbReference type="ChEBI" id="CHEBI:29101"/>
        <label>1</label>
    </ligand>
</feature>
<keyword evidence="15" id="KW-1015">Disulfide bond</keyword>
<comment type="function">
    <text evidence="13">Unusual broad substrate spectrum amino acid:sodium cotransporter that promotes absorption of the D isomers of essential amino acids. Neutral amino acids are the preferred substrates, especially methionine and phenylalanine.</text>
</comment>
<dbReference type="OMA" id="HEMGTTD"/>
<dbReference type="FunCoup" id="E9G979">
    <property type="interactions" value="35"/>
</dbReference>
<keyword evidence="3 16" id="KW-0813">Transport</keyword>
<dbReference type="InParanoid" id="E9G979"/>
<feature type="transmembrane region" description="Helical" evidence="18">
    <location>
        <begin position="251"/>
        <end position="272"/>
    </location>
</feature>
<feature type="region of interest" description="Disordered" evidence="17">
    <location>
        <begin position="658"/>
        <end position="683"/>
    </location>
</feature>
<evidence type="ECO:0000256" key="13">
    <source>
        <dbReference type="ARBA" id="ARBA00037785"/>
    </source>
</evidence>
<feature type="region of interest" description="Disordered" evidence="17">
    <location>
        <begin position="26"/>
        <end position="77"/>
    </location>
</feature>
<feature type="transmembrane region" description="Helical" evidence="18">
    <location>
        <begin position="323"/>
        <end position="348"/>
    </location>
</feature>
<comment type="subcellular location">
    <subcellularLocation>
        <location evidence="1">Membrane</location>
        <topology evidence="1">Multi-pass membrane protein</topology>
    </subcellularLocation>
</comment>
<evidence type="ECO:0000256" key="14">
    <source>
        <dbReference type="PIRSR" id="PIRSR600175-1"/>
    </source>
</evidence>
<feature type="transmembrane region" description="Helical" evidence="18">
    <location>
        <begin position="458"/>
        <end position="477"/>
    </location>
</feature>
<evidence type="ECO:0000256" key="4">
    <source>
        <dbReference type="ARBA" id="ARBA00022692"/>
    </source>
</evidence>
<proteinExistence type="inferred from homology"/>
<sequence>MGKKDGSGIPNAAFVLDDDDISGKGPAAALAVQQNKQPPAITAGSPDVFSSAEVSPRNSTIHSSPFQQNDEGQQQRDTWGNPVEFLMSCISLSVGLGNIWRFPFTAYENGGGAFLIPYLVVLLLIGKPLYFLEMILGQFSSYGSVKVWAVVPLAKGVGYGGALATWFVVTYYCCLMALTVFYFFSSFQSVLPWTVCDPAWATSTCYNSSAASNLTGIGNLTGRTSSAEEFFNYNVLQKIVNIDDGVGIPEWRLTLCLLFSWIIIALILMKGVASSGKAAYFTAIFPYAVLLTLLVRGVTLDGAVDGILFFITPQWDKILTPQVWYAAVTQCFFSLSVGFGPIIMNASYNGFRHRIYRDATIVSFMDTFTSLLAGVTIFSILGNLAHESGKSIETVVQGGTGLAFISYPEAISKFDVVPQLFAVLFFLMLFTLGVGSAVSLCGCIITIICDAFPNWKRWMVTLVICSAGFLLGLVYVTPGGQHVLDVVDFFGGGFIIFVIAVVEITAICWIYGLKSFLRDVEFMLGIRLGIYWKFTWGFFIPFSLMGIFIYSLANFRTFVTDGYVYPASLTGSGWVLAALALIQVPIWAGIAIYKRKGSLLDRLKASVTPTENWGPQDPKIRSQWILFKQEDYSEHQSWAWWIPKCVKKIVKIDGHSFQSGRPSPSTAAIVDMDGQTSMGNNNK</sequence>
<dbReference type="GO" id="GO:0046872">
    <property type="term" value="F:metal ion binding"/>
    <property type="evidence" value="ECO:0007669"/>
    <property type="project" value="UniProtKB-KW"/>
</dbReference>
<comment type="similarity">
    <text evidence="2 16">Belongs to the sodium:neurotransmitter symporter (SNF) (TC 2.A.22) family.</text>
</comment>
<feature type="transmembrane region" description="Helical" evidence="18">
    <location>
        <begin position="115"/>
        <end position="136"/>
    </location>
</feature>
<feature type="transmembrane region" description="Helical" evidence="18">
    <location>
        <begin position="489"/>
        <end position="513"/>
    </location>
</feature>
<feature type="binding site" evidence="14">
    <location>
        <position position="436"/>
    </location>
    <ligand>
        <name>Na(+)</name>
        <dbReference type="ChEBI" id="CHEBI:29101"/>
        <label>1</label>
    </ligand>
</feature>
<keyword evidence="12" id="KW-0739">Sodium transport</keyword>
<keyword evidence="7 18" id="KW-1133">Transmembrane helix</keyword>
<accession>E9G979</accession>
<evidence type="ECO:0000256" key="6">
    <source>
        <dbReference type="ARBA" id="ARBA00022970"/>
    </source>
</evidence>
<evidence type="ECO:0000256" key="5">
    <source>
        <dbReference type="ARBA" id="ARBA00022847"/>
    </source>
</evidence>
<feature type="binding site" evidence="14">
    <location>
        <position position="94"/>
    </location>
    <ligand>
        <name>Na(+)</name>
        <dbReference type="ChEBI" id="CHEBI:29101"/>
        <label>1</label>
    </ligand>
</feature>
<dbReference type="KEGG" id="dpx:DAPPUDRAFT_315258"/>
<gene>
    <name evidence="19" type="ORF">DAPPUDRAFT_315258</name>
</gene>
<dbReference type="PROSITE" id="PS50267">
    <property type="entry name" value="NA_NEUROTRAN_SYMP_3"/>
    <property type="match status" value="1"/>
</dbReference>
<dbReference type="GO" id="GO:0005283">
    <property type="term" value="F:amino acid:sodium symporter activity"/>
    <property type="evidence" value="ECO:0000318"/>
    <property type="project" value="GO_Central"/>
</dbReference>
<dbReference type="Proteomes" id="UP000000305">
    <property type="component" value="Unassembled WGS sequence"/>
</dbReference>
<keyword evidence="10 18" id="KW-0472">Membrane</keyword>
<keyword evidence="9" id="KW-0406">Ion transport</keyword>
<dbReference type="eggNOG" id="KOG3660">
    <property type="taxonomic scope" value="Eukaryota"/>
</dbReference>
<dbReference type="InterPro" id="IPR000175">
    <property type="entry name" value="Na/ntran_symport"/>
</dbReference>
<dbReference type="PROSITE" id="PS00754">
    <property type="entry name" value="NA_NEUROTRAN_SYMP_2"/>
    <property type="match status" value="1"/>
</dbReference>
<keyword evidence="4 16" id="KW-0812">Transmembrane</keyword>
<evidence type="ECO:0000256" key="7">
    <source>
        <dbReference type="ARBA" id="ARBA00022989"/>
    </source>
</evidence>
<feature type="compositionally biased region" description="Polar residues" evidence="17">
    <location>
        <begin position="674"/>
        <end position="683"/>
    </location>
</feature>
<evidence type="ECO:0000256" key="10">
    <source>
        <dbReference type="ARBA" id="ARBA00023136"/>
    </source>
</evidence>
<feature type="binding site" evidence="14">
    <location>
        <position position="98"/>
    </location>
    <ligand>
        <name>Na(+)</name>
        <dbReference type="ChEBI" id="CHEBI:29101"/>
        <label>1</label>
    </ligand>
</feature>
<protein>
    <recommendedName>
        <fullName evidence="16">Transporter</fullName>
    </recommendedName>
</protein>
<keyword evidence="14" id="KW-0479">Metal-binding</keyword>
<feature type="transmembrane region" description="Helical" evidence="18">
    <location>
        <begin position="573"/>
        <end position="593"/>
    </location>
</feature>
<feature type="transmembrane region" description="Helical" evidence="18">
    <location>
        <begin position="284"/>
        <end position="311"/>
    </location>
</feature>
<feature type="transmembrane region" description="Helical" evidence="18">
    <location>
        <begin position="420"/>
        <end position="446"/>
    </location>
</feature>
<dbReference type="HOGENOM" id="CLU_006855_9_5_1"/>
<evidence type="ECO:0000313" key="19">
    <source>
        <dbReference type="EMBL" id="EFX84094.1"/>
    </source>
</evidence>
<evidence type="ECO:0000256" key="12">
    <source>
        <dbReference type="ARBA" id="ARBA00023201"/>
    </source>
</evidence>
<evidence type="ECO:0000313" key="20">
    <source>
        <dbReference type="Proteomes" id="UP000000305"/>
    </source>
</evidence>
<keyword evidence="8 14" id="KW-0915">Sodium</keyword>
<feature type="transmembrane region" description="Helical" evidence="18">
    <location>
        <begin position="534"/>
        <end position="553"/>
    </location>
</feature>
<feature type="transmembrane region" description="Helical" evidence="18">
    <location>
        <begin position="360"/>
        <end position="381"/>
    </location>
</feature>
<evidence type="ECO:0000256" key="3">
    <source>
        <dbReference type="ARBA" id="ARBA00022448"/>
    </source>
</evidence>
<evidence type="ECO:0000256" key="2">
    <source>
        <dbReference type="ARBA" id="ARBA00006459"/>
    </source>
</evidence>
<dbReference type="GO" id="GO:0015179">
    <property type="term" value="F:L-amino acid transmembrane transporter activity"/>
    <property type="evidence" value="ECO:0000318"/>
    <property type="project" value="GO_Central"/>
</dbReference>
<dbReference type="InterPro" id="IPR037272">
    <property type="entry name" value="SNS_sf"/>
</dbReference>
<feature type="transmembrane region" description="Helical" evidence="18">
    <location>
        <begin position="157"/>
        <end position="184"/>
    </location>
</feature>
<dbReference type="SUPFAM" id="SSF161070">
    <property type="entry name" value="SNF-like"/>
    <property type="match status" value="1"/>
</dbReference>
<keyword evidence="11" id="KW-0325">Glycoprotein</keyword>
<dbReference type="PANTHER" id="PTHR11616:SF321">
    <property type="entry name" value="SODIUM-DEPENDENT NUTRIENT AMINO ACID TRANSPORTER 1-RELATED"/>
    <property type="match status" value="1"/>
</dbReference>
<dbReference type="EMBL" id="GL732535">
    <property type="protein sequence ID" value="EFX84094.1"/>
    <property type="molecule type" value="Genomic_DNA"/>
</dbReference>
<organism evidence="19 20">
    <name type="scientific">Daphnia pulex</name>
    <name type="common">Water flea</name>
    <dbReference type="NCBI Taxonomy" id="6669"/>
    <lineage>
        <taxon>Eukaryota</taxon>
        <taxon>Metazoa</taxon>
        <taxon>Ecdysozoa</taxon>
        <taxon>Arthropoda</taxon>
        <taxon>Crustacea</taxon>
        <taxon>Branchiopoda</taxon>
        <taxon>Diplostraca</taxon>
        <taxon>Cladocera</taxon>
        <taxon>Anomopoda</taxon>
        <taxon>Daphniidae</taxon>
        <taxon>Daphnia</taxon>
    </lineage>
</organism>
<dbReference type="PANTHER" id="PTHR11616">
    <property type="entry name" value="SODIUM/CHLORIDE DEPENDENT TRANSPORTER"/>
    <property type="match status" value="1"/>
</dbReference>
<evidence type="ECO:0000256" key="16">
    <source>
        <dbReference type="RuleBase" id="RU003732"/>
    </source>
</evidence>
<dbReference type="Pfam" id="PF00209">
    <property type="entry name" value="SNF"/>
    <property type="match status" value="1"/>
</dbReference>
<feature type="disulfide bond" evidence="15">
    <location>
        <begin position="196"/>
        <end position="205"/>
    </location>
</feature>
<name>E9G979_DAPPU</name>
<evidence type="ECO:0000256" key="11">
    <source>
        <dbReference type="ARBA" id="ARBA00023180"/>
    </source>
</evidence>
<feature type="binding site" evidence="14">
    <location>
        <position position="334"/>
    </location>
    <ligand>
        <name>Na(+)</name>
        <dbReference type="ChEBI" id="CHEBI:29101"/>
        <label>1</label>
    </ligand>
</feature>
<dbReference type="PROSITE" id="PS00610">
    <property type="entry name" value="NA_NEUROTRAN_SYMP_1"/>
    <property type="match status" value="1"/>
</dbReference>
<keyword evidence="6" id="KW-0029">Amino-acid transport</keyword>
<evidence type="ECO:0000256" key="9">
    <source>
        <dbReference type="ARBA" id="ARBA00023065"/>
    </source>
</evidence>
<dbReference type="GO" id="GO:1903804">
    <property type="term" value="P:glycine import across plasma membrane"/>
    <property type="evidence" value="ECO:0000318"/>
    <property type="project" value="GO_Central"/>
</dbReference>
<reference evidence="19 20" key="1">
    <citation type="journal article" date="2011" name="Science">
        <title>The ecoresponsive genome of Daphnia pulex.</title>
        <authorList>
            <person name="Colbourne J.K."/>
            <person name="Pfrender M.E."/>
            <person name="Gilbert D."/>
            <person name="Thomas W.K."/>
            <person name="Tucker A."/>
            <person name="Oakley T.H."/>
            <person name="Tokishita S."/>
            <person name="Aerts A."/>
            <person name="Arnold G.J."/>
            <person name="Basu M.K."/>
            <person name="Bauer D.J."/>
            <person name="Caceres C.E."/>
            <person name="Carmel L."/>
            <person name="Casola C."/>
            <person name="Choi J.H."/>
            <person name="Detter J.C."/>
            <person name="Dong Q."/>
            <person name="Dusheyko S."/>
            <person name="Eads B.D."/>
            <person name="Frohlich T."/>
            <person name="Geiler-Samerotte K.A."/>
            <person name="Gerlach D."/>
            <person name="Hatcher P."/>
            <person name="Jogdeo S."/>
            <person name="Krijgsveld J."/>
            <person name="Kriventseva E.V."/>
            <person name="Kultz D."/>
            <person name="Laforsch C."/>
            <person name="Lindquist E."/>
            <person name="Lopez J."/>
            <person name="Manak J.R."/>
            <person name="Muller J."/>
            <person name="Pangilinan J."/>
            <person name="Patwardhan R.P."/>
            <person name="Pitluck S."/>
            <person name="Pritham E.J."/>
            <person name="Rechtsteiner A."/>
            <person name="Rho M."/>
            <person name="Rogozin I.B."/>
            <person name="Sakarya O."/>
            <person name="Salamov A."/>
            <person name="Schaack S."/>
            <person name="Shapiro H."/>
            <person name="Shiga Y."/>
            <person name="Skalitzky C."/>
            <person name="Smith Z."/>
            <person name="Souvorov A."/>
            <person name="Sung W."/>
            <person name="Tang Z."/>
            <person name="Tsuchiya D."/>
            <person name="Tu H."/>
            <person name="Vos H."/>
            <person name="Wang M."/>
            <person name="Wolf Y.I."/>
            <person name="Yamagata H."/>
            <person name="Yamada T."/>
            <person name="Ye Y."/>
            <person name="Shaw J.R."/>
            <person name="Andrews J."/>
            <person name="Crease T.J."/>
            <person name="Tang H."/>
            <person name="Lucas S.M."/>
            <person name="Robertson H.M."/>
            <person name="Bork P."/>
            <person name="Koonin E.V."/>
            <person name="Zdobnov E.M."/>
            <person name="Grigoriev I.V."/>
            <person name="Lynch M."/>
            <person name="Boore J.L."/>
        </authorList>
    </citation>
    <scope>NUCLEOTIDE SEQUENCE [LARGE SCALE GENOMIC DNA]</scope>
</reference>
<dbReference type="GO" id="GO:0035725">
    <property type="term" value="P:sodium ion transmembrane transport"/>
    <property type="evidence" value="ECO:0000318"/>
    <property type="project" value="GO_Central"/>
</dbReference>
<dbReference type="AlphaFoldDB" id="E9G979"/>
<feature type="compositionally biased region" description="Polar residues" evidence="17">
    <location>
        <begin position="52"/>
        <end position="77"/>
    </location>
</feature>
<dbReference type="PhylomeDB" id="E9G979"/>
<evidence type="ECO:0000256" key="8">
    <source>
        <dbReference type="ARBA" id="ARBA00023053"/>
    </source>
</evidence>
<evidence type="ECO:0000256" key="15">
    <source>
        <dbReference type="PIRSR" id="PIRSR600175-2"/>
    </source>
</evidence>
<evidence type="ECO:0000256" key="1">
    <source>
        <dbReference type="ARBA" id="ARBA00004141"/>
    </source>
</evidence>
<keyword evidence="5 16" id="KW-0769">Symport</keyword>
<evidence type="ECO:0000256" key="18">
    <source>
        <dbReference type="SAM" id="Phobius"/>
    </source>
</evidence>
<dbReference type="GO" id="GO:0005886">
    <property type="term" value="C:plasma membrane"/>
    <property type="evidence" value="ECO:0000318"/>
    <property type="project" value="GO_Central"/>
</dbReference>